<gene>
    <name evidence="1" type="ORF">GTP69_18680</name>
</gene>
<name>A0ABW9W3E2_9BURK</name>
<dbReference type="RefSeq" id="WP_161056264.1">
    <property type="nucleotide sequence ID" value="NZ_WWCT01000015.1"/>
</dbReference>
<organism evidence="1 2">
    <name type="scientific">Duganella levis</name>
    <dbReference type="NCBI Taxonomy" id="2692169"/>
    <lineage>
        <taxon>Bacteria</taxon>
        <taxon>Pseudomonadati</taxon>
        <taxon>Pseudomonadota</taxon>
        <taxon>Betaproteobacteria</taxon>
        <taxon>Burkholderiales</taxon>
        <taxon>Oxalobacteraceae</taxon>
        <taxon>Telluria group</taxon>
        <taxon>Duganella</taxon>
    </lineage>
</organism>
<accession>A0ABW9W3E2</accession>
<keyword evidence="2" id="KW-1185">Reference proteome</keyword>
<sequence length="150" mass="17103">MKRMIPFGLDQNQFSQRLIRSLEDLSDHSIQCIRGFLLQPIPAAVQSVEFQLFVDAENCGAPSIWAYFVDDNLKSSERSREVALNLDELEEMDDRYFTDFKFSGVNLMADVLKSWFADCWWKAGGGDFGVPAVLDVHDGFGDRRSIQLTK</sequence>
<evidence type="ECO:0000313" key="1">
    <source>
        <dbReference type="EMBL" id="MYN28441.1"/>
    </source>
</evidence>
<proteinExistence type="predicted"/>
<comment type="caution">
    <text evidence="1">The sequence shown here is derived from an EMBL/GenBank/DDBJ whole genome shotgun (WGS) entry which is preliminary data.</text>
</comment>
<protein>
    <submittedName>
        <fullName evidence="1">Uncharacterized protein</fullName>
    </submittedName>
</protein>
<reference evidence="1 2" key="1">
    <citation type="submission" date="2019-12" db="EMBL/GenBank/DDBJ databases">
        <title>Novel species isolated from a subtropical stream in China.</title>
        <authorList>
            <person name="Lu H."/>
        </authorList>
    </citation>
    <scope>NUCLEOTIDE SEQUENCE [LARGE SCALE GENOMIC DNA]</scope>
    <source>
        <strain evidence="1 2">CY42W</strain>
    </source>
</reference>
<evidence type="ECO:0000313" key="2">
    <source>
        <dbReference type="Proteomes" id="UP000642144"/>
    </source>
</evidence>
<dbReference type="Proteomes" id="UP000642144">
    <property type="component" value="Unassembled WGS sequence"/>
</dbReference>
<dbReference type="EMBL" id="WWCT01000015">
    <property type="protein sequence ID" value="MYN28441.1"/>
    <property type="molecule type" value="Genomic_DNA"/>
</dbReference>